<evidence type="ECO:0000259" key="3">
    <source>
        <dbReference type="PROSITE" id="PS50878"/>
    </source>
</evidence>
<dbReference type="InterPro" id="IPR043128">
    <property type="entry name" value="Rev_trsase/Diguanyl_cyclase"/>
</dbReference>
<dbReference type="InterPro" id="IPR051320">
    <property type="entry name" value="Viral_Replic_Matur_Polypro"/>
</dbReference>
<proteinExistence type="inferred from homology"/>
<dbReference type="InterPro" id="IPR043502">
    <property type="entry name" value="DNA/RNA_pol_sf"/>
</dbReference>
<comment type="similarity">
    <text evidence="1">Belongs to the beta type-B retroviral polymerase family. HERV class-II K(HML-2) pol subfamily.</text>
</comment>
<keyword evidence="5" id="KW-1185">Reference proteome</keyword>
<feature type="domain" description="Reverse transcriptase" evidence="3">
    <location>
        <begin position="1"/>
        <end position="67"/>
    </location>
</feature>
<sequence length="98" mass="10835">ILQAFPTPPGIQIIQYVDDLLLSGEVEVEVKEATIELLNFLGEKGLRVSKGKLQFVESEVKYLGHLISKGSRKLNPERVAGILSLPPPSSKKEVRKLL</sequence>
<evidence type="ECO:0000256" key="2">
    <source>
        <dbReference type="ARBA" id="ARBA00012180"/>
    </source>
</evidence>
<dbReference type="EC" id="3.1.26.4" evidence="2"/>
<dbReference type="Proteomes" id="UP000538725">
    <property type="component" value="Unassembled WGS sequence"/>
</dbReference>
<name>A0A7K7Z8V9_9PASE</name>
<comment type="caution">
    <text evidence="4">The sequence shown here is derived from an EMBL/GenBank/DDBJ whole genome shotgun (WGS) entry which is preliminary data.</text>
</comment>
<dbReference type="EMBL" id="VZTG01001351">
    <property type="protein sequence ID" value="NXA86876.1"/>
    <property type="molecule type" value="Genomic_DNA"/>
</dbReference>
<evidence type="ECO:0000313" key="5">
    <source>
        <dbReference type="Proteomes" id="UP000538725"/>
    </source>
</evidence>
<evidence type="ECO:0000313" key="4">
    <source>
        <dbReference type="EMBL" id="NXA86876.1"/>
    </source>
</evidence>
<dbReference type="PROSITE" id="PS50878">
    <property type="entry name" value="RT_POL"/>
    <property type="match status" value="1"/>
</dbReference>
<accession>A0A7K7Z8V9</accession>
<feature type="non-terminal residue" evidence="4">
    <location>
        <position position="1"/>
    </location>
</feature>
<dbReference type="InterPro" id="IPR000477">
    <property type="entry name" value="RT_dom"/>
</dbReference>
<dbReference type="Gene3D" id="3.30.70.270">
    <property type="match status" value="1"/>
</dbReference>
<dbReference type="GO" id="GO:0004523">
    <property type="term" value="F:RNA-DNA hybrid ribonuclease activity"/>
    <property type="evidence" value="ECO:0007669"/>
    <property type="project" value="UniProtKB-EC"/>
</dbReference>
<evidence type="ECO:0000256" key="1">
    <source>
        <dbReference type="ARBA" id="ARBA00010879"/>
    </source>
</evidence>
<feature type="non-terminal residue" evidence="4">
    <location>
        <position position="98"/>
    </location>
</feature>
<dbReference type="PANTHER" id="PTHR33064:SF37">
    <property type="entry name" value="RIBONUCLEASE H"/>
    <property type="match status" value="1"/>
</dbReference>
<dbReference type="PANTHER" id="PTHR33064">
    <property type="entry name" value="POL PROTEIN"/>
    <property type="match status" value="1"/>
</dbReference>
<dbReference type="AlphaFoldDB" id="A0A7K7Z8V9"/>
<reference evidence="4 5" key="1">
    <citation type="submission" date="2019-09" db="EMBL/GenBank/DDBJ databases">
        <title>Bird 10,000 Genomes (B10K) Project - Family phase.</title>
        <authorList>
            <person name="Zhang G."/>
        </authorList>
    </citation>
    <scope>NUCLEOTIDE SEQUENCE [LARGE SCALE GENOMIC DNA]</scope>
    <source>
        <strain evidence="4">B10K-DU-029-37</strain>
        <tissue evidence="4">Liver</tissue>
    </source>
</reference>
<protein>
    <recommendedName>
        <fullName evidence="2">ribonuclease H</fullName>
        <ecNumber evidence="2">3.1.26.4</ecNumber>
    </recommendedName>
</protein>
<dbReference type="Pfam" id="PF00078">
    <property type="entry name" value="RVT_1"/>
    <property type="match status" value="1"/>
</dbReference>
<gene>
    <name evidence="4" type="primary">Pol_1</name>
    <name evidence="4" type="ORF">MELVER_R15894</name>
</gene>
<organism evidence="4 5">
    <name type="scientific">Melanocharis versteri</name>
    <name type="common">Fan-tailed berrypecker</name>
    <dbReference type="NCBI Taxonomy" id="254552"/>
    <lineage>
        <taxon>Eukaryota</taxon>
        <taxon>Metazoa</taxon>
        <taxon>Chordata</taxon>
        <taxon>Craniata</taxon>
        <taxon>Vertebrata</taxon>
        <taxon>Euteleostomi</taxon>
        <taxon>Archelosauria</taxon>
        <taxon>Archosauria</taxon>
        <taxon>Dinosauria</taxon>
        <taxon>Saurischia</taxon>
        <taxon>Theropoda</taxon>
        <taxon>Coelurosauria</taxon>
        <taxon>Aves</taxon>
        <taxon>Neognathae</taxon>
        <taxon>Neoaves</taxon>
        <taxon>Telluraves</taxon>
        <taxon>Australaves</taxon>
        <taxon>Passeriformes</taxon>
        <taxon>Passeroidea</taxon>
        <taxon>Melanocharitidae</taxon>
        <taxon>Melanocharis</taxon>
    </lineage>
</organism>
<dbReference type="SUPFAM" id="SSF56672">
    <property type="entry name" value="DNA/RNA polymerases"/>
    <property type="match status" value="1"/>
</dbReference>